<sequence>MPHCLIKKISSFFKKPILALKRNKIFRIATSSHSFRATLKGQFKYIKEKGFDYILICTKDDLIDDVAVEEEAKYLPLTLTRKITPLNDLKALFVLIFYILKEKPEIVHTHSPKAGLIGMLAAFICRVPKRIHTVAGLPLVEKTGVVKKILIMCEKITYLCSSVIFFNSRVQADYVLKEGWVSKSKSKVIGEGSSNGIDLSYFDPGALDEQKLAPIKKQYELSDNDFVICYIGRMASAKGINELVKSFVDLEKRYDNLKLILVGEEEPKEPLEPKIYETISNDDNIIRIDHQKDIRPYLSLSDIFILPSYREGFPQVIMQACAMKCCIICTDINGCNEMIKHNFNGLLIAPKSVQEINIAVEKLIDNPDLRSRFKGRARSYIEENFSQQEFWNKLSMFYLNDLTSNGD</sequence>
<dbReference type="Gene3D" id="3.40.50.2000">
    <property type="entry name" value="Glycogen Phosphorylase B"/>
    <property type="match status" value="2"/>
</dbReference>
<keyword evidence="4" id="KW-1185">Reference proteome</keyword>
<dbReference type="STRING" id="151894.SAMN04488524_2612"/>
<dbReference type="EMBL" id="FWXT01000001">
    <property type="protein sequence ID" value="SMC76148.1"/>
    <property type="molecule type" value="Genomic_DNA"/>
</dbReference>
<gene>
    <name evidence="3" type="ORF">SAMN04488524_2612</name>
</gene>
<dbReference type="InterPro" id="IPR001296">
    <property type="entry name" value="Glyco_trans_1"/>
</dbReference>
<evidence type="ECO:0000313" key="3">
    <source>
        <dbReference type="EMBL" id="SMC76148.1"/>
    </source>
</evidence>
<dbReference type="AlphaFoldDB" id="A0A1W2BUC0"/>
<keyword evidence="3" id="KW-0808">Transferase</keyword>
<feature type="domain" description="Glycosyl transferase family 1" evidence="1">
    <location>
        <begin position="215"/>
        <end position="378"/>
    </location>
</feature>
<dbReference type="Pfam" id="PF00534">
    <property type="entry name" value="Glycos_transf_1"/>
    <property type="match status" value="1"/>
</dbReference>
<dbReference type="Proteomes" id="UP000192756">
    <property type="component" value="Unassembled WGS sequence"/>
</dbReference>
<evidence type="ECO:0000313" key="4">
    <source>
        <dbReference type="Proteomes" id="UP000192756"/>
    </source>
</evidence>
<dbReference type="SUPFAM" id="SSF53756">
    <property type="entry name" value="UDP-Glycosyltransferase/glycogen phosphorylase"/>
    <property type="match status" value="1"/>
</dbReference>
<organism evidence="3 4">
    <name type="scientific">Pedobacter africanus</name>
    <dbReference type="NCBI Taxonomy" id="151894"/>
    <lineage>
        <taxon>Bacteria</taxon>
        <taxon>Pseudomonadati</taxon>
        <taxon>Bacteroidota</taxon>
        <taxon>Sphingobacteriia</taxon>
        <taxon>Sphingobacteriales</taxon>
        <taxon>Sphingobacteriaceae</taxon>
        <taxon>Pedobacter</taxon>
    </lineage>
</organism>
<dbReference type="InterPro" id="IPR028098">
    <property type="entry name" value="Glyco_trans_4-like_N"/>
</dbReference>
<dbReference type="GO" id="GO:0016757">
    <property type="term" value="F:glycosyltransferase activity"/>
    <property type="evidence" value="ECO:0007669"/>
    <property type="project" value="InterPro"/>
</dbReference>
<protein>
    <submittedName>
        <fullName evidence="3">Glycosyltransferase involved in cell wall bisynthesis</fullName>
    </submittedName>
</protein>
<dbReference type="PANTHER" id="PTHR12526">
    <property type="entry name" value="GLYCOSYLTRANSFERASE"/>
    <property type="match status" value="1"/>
</dbReference>
<evidence type="ECO:0000259" key="2">
    <source>
        <dbReference type="Pfam" id="PF13579"/>
    </source>
</evidence>
<proteinExistence type="predicted"/>
<dbReference type="Pfam" id="PF13579">
    <property type="entry name" value="Glyco_trans_4_4"/>
    <property type="match status" value="1"/>
</dbReference>
<accession>A0A1W2BUC0</accession>
<feature type="domain" description="Glycosyltransferase subfamily 4-like N-terminal" evidence="2">
    <location>
        <begin position="46"/>
        <end position="185"/>
    </location>
</feature>
<reference evidence="4" key="1">
    <citation type="submission" date="2017-04" db="EMBL/GenBank/DDBJ databases">
        <authorList>
            <person name="Varghese N."/>
            <person name="Submissions S."/>
        </authorList>
    </citation>
    <scope>NUCLEOTIDE SEQUENCE [LARGE SCALE GENOMIC DNA]</scope>
    <source>
        <strain evidence="4">DSM 12126</strain>
    </source>
</reference>
<dbReference type="CDD" id="cd03808">
    <property type="entry name" value="GT4_CapM-like"/>
    <property type="match status" value="1"/>
</dbReference>
<name>A0A1W2BUC0_9SPHI</name>
<evidence type="ECO:0000259" key="1">
    <source>
        <dbReference type="Pfam" id="PF00534"/>
    </source>
</evidence>